<feature type="binding site" evidence="12">
    <location>
        <position position="289"/>
    </location>
    <ligand>
        <name>ATP</name>
        <dbReference type="ChEBI" id="CHEBI:30616"/>
    </ligand>
</feature>
<keyword evidence="11" id="KW-0325">Glycoprotein</keyword>
<evidence type="ECO:0000256" key="4">
    <source>
        <dbReference type="ARBA" id="ARBA00022692"/>
    </source>
</evidence>
<keyword evidence="5 14" id="KW-0732">Signal</keyword>
<dbReference type="PANTHER" id="PTHR27009">
    <property type="entry name" value="RUST RESISTANCE KINASE LR10-RELATED"/>
    <property type="match status" value="1"/>
</dbReference>
<keyword evidence="3" id="KW-0808">Transferase</keyword>
<protein>
    <submittedName>
        <fullName evidence="17">Putative glycerophosphodiester phosphodiesterase, protein kinase RLK-Pelle-LRK10L-2 family</fullName>
        <ecNumber evidence="17">3.1.4.46</ecNumber>
    </submittedName>
    <submittedName>
        <fullName evidence="16">Receptor-like kinase</fullName>
    </submittedName>
</protein>
<keyword evidence="9 13" id="KW-1133">Transmembrane helix</keyword>
<dbReference type="InterPro" id="IPR001245">
    <property type="entry name" value="Ser-Thr/Tyr_kinase_cat_dom"/>
</dbReference>
<dbReference type="FunFam" id="3.30.200.20:FF:000178">
    <property type="entry name" value="serine/threonine-protein kinase PBS1-like"/>
    <property type="match status" value="1"/>
</dbReference>
<dbReference type="Proteomes" id="UP000002051">
    <property type="component" value="Unassembled WGS sequence"/>
</dbReference>
<dbReference type="EC" id="3.1.4.46" evidence="17"/>
<keyword evidence="7 16" id="KW-0418">Kinase</keyword>
<dbReference type="FunFam" id="1.10.510.10:FF:000590">
    <property type="entry name" value="PR5-like receptor kinase"/>
    <property type="match status" value="1"/>
</dbReference>
<keyword evidence="19" id="KW-1185">Reference proteome</keyword>
<reference evidence="18" key="3">
    <citation type="submission" date="2015-04" db="UniProtKB">
        <authorList>
            <consortium name="EnsemblPlants"/>
        </authorList>
    </citation>
    <scope>IDENTIFICATION</scope>
    <source>
        <strain evidence="18">cv. Jemalong A17</strain>
    </source>
</reference>
<feature type="domain" description="Protein kinase" evidence="15">
    <location>
        <begin position="261"/>
        <end position="547"/>
    </location>
</feature>
<dbReference type="GO" id="GO:0008889">
    <property type="term" value="F:glycerophosphodiester phosphodiesterase activity"/>
    <property type="evidence" value="ECO:0007669"/>
    <property type="project" value="UniProtKB-EC"/>
</dbReference>
<keyword evidence="17" id="KW-0378">Hydrolase</keyword>
<sequence>MSLTILSLLLMLLMNLQNGKSDASIRCPFNLNCTNNNMKIIEIPTYPVPIKFNISDINYELRTIKLSDPGNCLPQLLLDRNFSSNFPFKDYHSYEFPRQFDVSFFNCSSVVQLIRSSNLMQHHGTQDIISCPIYVVDSDQETIVESDVLVYCTKLFDRVSPFSAYSIQDNRLLLTWSGTNFDIGCLKCKHKSKKTTLVILFSAGGIIGSTLLLLVLGTIVRIYRYFKMKGEDHVRIENFLKDYKALKPTRFSYADIKRITNKFKDKIGEGAHGAVYKGKLSSQILVAVKMLNNTEGDGKEFINEVGTMGKIHHLNVVRLLGFCADGFYRGLVYDLFPSGSLQKFLSPPNNKDAFLGWDTLQQIALGIANGIEYLHQGCDQRILHFDINPHNVLLDENFTPKITDFGLAKMCSKNRSTVSMTAAKGTLGYMAPEVFSRNFGNVSYKSDIYSYGMLLLEMVAGRKNTNTTTGEENLQVLYPDWIHDLLEGGDIQIPIDEEGDFRIPKKMAIVGLRCIQWQPMHRPSMKTVIQMLQGDGDKLKVPSNPFGPTTSTNSTASTVTKRINFELEVIQELD</sequence>
<evidence type="ECO:0000259" key="15">
    <source>
        <dbReference type="PROSITE" id="PS50011"/>
    </source>
</evidence>
<dbReference type="PROSITE" id="PS50011">
    <property type="entry name" value="PROTEIN_KINASE_DOM"/>
    <property type="match status" value="1"/>
</dbReference>
<name>A0A072VFP5_MEDTR</name>
<gene>
    <name evidence="18" type="primary">25482347</name>
    <name evidence="16" type="ordered locus">MTR_1g028220</name>
    <name evidence="17" type="ORF">MtrunA17_Chr1g0158711</name>
</gene>
<keyword evidence="4 13" id="KW-0812">Transmembrane</keyword>
<comment type="subcellular location">
    <subcellularLocation>
        <location evidence="1">Membrane</location>
        <topology evidence="1">Single-pass type I membrane protein</topology>
    </subcellularLocation>
</comment>
<evidence type="ECO:0000256" key="2">
    <source>
        <dbReference type="ARBA" id="ARBA00022527"/>
    </source>
</evidence>
<dbReference type="InterPro" id="IPR000719">
    <property type="entry name" value="Prot_kinase_dom"/>
</dbReference>
<keyword evidence="6 12" id="KW-0547">Nucleotide-binding</keyword>
<dbReference type="Gene3D" id="3.30.200.20">
    <property type="entry name" value="Phosphorylase Kinase, domain 1"/>
    <property type="match status" value="1"/>
</dbReference>
<evidence type="ECO:0000256" key="7">
    <source>
        <dbReference type="ARBA" id="ARBA00022777"/>
    </source>
</evidence>
<dbReference type="Gramene" id="rna1299">
    <property type="protein sequence ID" value="RHN77806.1"/>
    <property type="gene ID" value="gene1299"/>
</dbReference>
<reference evidence="16 19" key="1">
    <citation type="journal article" date="2011" name="Nature">
        <title>The Medicago genome provides insight into the evolution of rhizobial symbioses.</title>
        <authorList>
            <person name="Young N.D."/>
            <person name="Debelle F."/>
            <person name="Oldroyd G.E."/>
            <person name="Geurts R."/>
            <person name="Cannon S.B."/>
            <person name="Udvardi M.K."/>
            <person name="Benedito V.A."/>
            <person name="Mayer K.F."/>
            <person name="Gouzy J."/>
            <person name="Schoof H."/>
            <person name="Van de Peer Y."/>
            <person name="Proost S."/>
            <person name="Cook D.R."/>
            <person name="Meyers B.C."/>
            <person name="Spannagl M."/>
            <person name="Cheung F."/>
            <person name="De Mita S."/>
            <person name="Krishnakumar V."/>
            <person name="Gundlach H."/>
            <person name="Zhou S."/>
            <person name="Mudge J."/>
            <person name="Bharti A.K."/>
            <person name="Murray J.D."/>
            <person name="Naoumkina M.A."/>
            <person name="Rosen B."/>
            <person name="Silverstein K.A."/>
            <person name="Tang H."/>
            <person name="Rombauts S."/>
            <person name="Zhao P.X."/>
            <person name="Zhou P."/>
            <person name="Barbe V."/>
            <person name="Bardou P."/>
            <person name="Bechner M."/>
            <person name="Bellec A."/>
            <person name="Berger A."/>
            <person name="Berges H."/>
            <person name="Bidwell S."/>
            <person name="Bisseling T."/>
            <person name="Choisne N."/>
            <person name="Couloux A."/>
            <person name="Denny R."/>
            <person name="Deshpande S."/>
            <person name="Dai X."/>
            <person name="Doyle J.J."/>
            <person name="Dudez A.M."/>
            <person name="Farmer A.D."/>
            <person name="Fouteau S."/>
            <person name="Franken C."/>
            <person name="Gibelin C."/>
            <person name="Gish J."/>
            <person name="Goldstein S."/>
            <person name="Gonzalez A.J."/>
            <person name="Green P.J."/>
            <person name="Hallab A."/>
            <person name="Hartog M."/>
            <person name="Hua A."/>
            <person name="Humphray S.J."/>
            <person name="Jeong D.H."/>
            <person name="Jing Y."/>
            <person name="Jocker A."/>
            <person name="Kenton S.M."/>
            <person name="Kim D.J."/>
            <person name="Klee K."/>
            <person name="Lai H."/>
            <person name="Lang C."/>
            <person name="Lin S."/>
            <person name="Macmil S.L."/>
            <person name="Magdelenat G."/>
            <person name="Matthews L."/>
            <person name="McCorrison J."/>
            <person name="Monaghan E.L."/>
            <person name="Mun J.H."/>
            <person name="Najar F.Z."/>
            <person name="Nicholson C."/>
            <person name="Noirot C."/>
            <person name="O'Bleness M."/>
            <person name="Paule C.R."/>
            <person name="Poulain J."/>
            <person name="Prion F."/>
            <person name="Qin B."/>
            <person name="Qu C."/>
            <person name="Retzel E.F."/>
            <person name="Riddle C."/>
            <person name="Sallet E."/>
            <person name="Samain S."/>
            <person name="Samson N."/>
            <person name="Sanders I."/>
            <person name="Saurat O."/>
            <person name="Scarpelli C."/>
            <person name="Schiex T."/>
            <person name="Segurens B."/>
            <person name="Severin A.J."/>
            <person name="Sherrier D.J."/>
            <person name="Shi R."/>
            <person name="Sims S."/>
            <person name="Singer S.R."/>
            <person name="Sinharoy S."/>
            <person name="Sterck L."/>
            <person name="Viollet A."/>
            <person name="Wang B.B."/>
            <person name="Wang K."/>
            <person name="Wang M."/>
            <person name="Wang X."/>
            <person name="Warfsmann J."/>
            <person name="Weissenbach J."/>
            <person name="White D.D."/>
            <person name="White J.D."/>
            <person name="Wiley G.B."/>
            <person name="Wincker P."/>
            <person name="Xing Y."/>
            <person name="Yang L."/>
            <person name="Yao Z."/>
            <person name="Ying F."/>
            <person name="Zhai J."/>
            <person name="Zhou L."/>
            <person name="Zuber A."/>
            <person name="Denarie J."/>
            <person name="Dixon R.A."/>
            <person name="May G.D."/>
            <person name="Schwartz D.C."/>
            <person name="Rogers J."/>
            <person name="Quetier F."/>
            <person name="Town C.D."/>
            <person name="Roe B.A."/>
        </authorList>
    </citation>
    <scope>NUCLEOTIDE SEQUENCE [LARGE SCALE GENOMIC DNA]</scope>
    <source>
        <strain evidence="16">A17</strain>
        <strain evidence="18 19">cv. Jemalong A17</strain>
    </source>
</reference>
<reference evidence="16 19" key="2">
    <citation type="journal article" date="2014" name="BMC Genomics">
        <title>An improved genome release (version Mt4.0) for the model legume Medicago truncatula.</title>
        <authorList>
            <person name="Tang H."/>
            <person name="Krishnakumar V."/>
            <person name="Bidwell S."/>
            <person name="Rosen B."/>
            <person name="Chan A."/>
            <person name="Zhou S."/>
            <person name="Gentzbittel L."/>
            <person name="Childs K.L."/>
            <person name="Yandell M."/>
            <person name="Gundlach H."/>
            <person name="Mayer K.F."/>
            <person name="Schwartz D.C."/>
            <person name="Town C.D."/>
        </authorList>
    </citation>
    <scope>GENOME REANNOTATION</scope>
    <source>
        <strain evidence="16">A17</strain>
        <strain evidence="18 19">cv. Jemalong A17</strain>
    </source>
</reference>
<evidence type="ECO:0000256" key="6">
    <source>
        <dbReference type="ARBA" id="ARBA00022741"/>
    </source>
</evidence>
<keyword evidence="8 12" id="KW-0067">ATP-binding</keyword>
<dbReference type="GO" id="GO:0005524">
    <property type="term" value="F:ATP binding"/>
    <property type="evidence" value="ECO:0007669"/>
    <property type="project" value="UniProtKB-UniRule"/>
</dbReference>
<dbReference type="EMBL" id="CM001217">
    <property type="protein sequence ID" value="KEH40391.1"/>
    <property type="molecule type" value="Genomic_DNA"/>
</dbReference>
<dbReference type="InterPro" id="IPR011009">
    <property type="entry name" value="Kinase-like_dom_sf"/>
</dbReference>
<evidence type="ECO:0000313" key="18">
    <source>
        <dbReference type="EnsemblPlants" id="KEH40391"/>
    </source>
</evidence>
<evidence type="ECO:0000256" key="5">
    <source>
        <dbReference type="ARBA" id="ARBA00022729"/>
    </source>
</evidence>
<evidence type="ECO:0000313" key="19">
    <source>
        <dbReference type="Proteomes" id="UP000002051"/>
    </source>
</evidence>
<reference evidence="17" key="4">
    <citation type="journal article" date="2018" name="Nat. Plants">
        <title>Whole-genome landscape of Medicago truncatula symbiotic genes.</title>
        <authorList>
            <person name="Pecrix Y."/>
            <person name="Gamas P."/>
            <person name="Carrere S."/>
        </authorList>
    </citation>
    <scope>NUCLEOTIDE SEQUENCE</scope>
    <source>
        <tissue evidence="17">Leaves</tissue>
    </source>
</reference>
<dbReference type="InterPro" id="IPR017441">
    <property type="entry name" value="Protein_kinase_ATP_BS"/>
</dbReference>
<dbReference type="Gene3D" id="1.10.510.10">
    <property type="entry name" value="Transferase(Phosphotransferase) domain 1"/>
    <property type="match status" value="1"/>
</dbReference>
<dbReference type="InterPro" id="IPR045874">
    <property type="entry name" value="LRK10/LRL21-25-like"/>
</dbReference>
<keyword evidence="16" id="KW-0675">Receptor</keyword>
<evidence type="ECO:0000256" key="13">
    <source>
        <dbReference type="SAM" id="Phobius"/>
    </source>
</evidence>
<dbReference type="PROSITE" id="PS00107">
    <property type="entry name" value="PROTEIN_KINASE_ATP"/>
    <property type="match status" value="1"/>
</dbReference>
<evidence type="ECO:0000256" key="11">
    <source>
        <dbReference type="ARBA" id="ARBA00023180"/>
    </source>
</evidence>
<evidence type="ECO:0000313" key="17">
    <source>
        <dbReference type="EMBL" id="RHN77806.1"/>
    </source>
</evidence>
<dbReference type="Proteomes" id="UP000265566">
    <property type="component" value="Chromosome 1"/>
</dbReference>
<organism evidence="16 19">
    <name type="scientific">Medicago truncatula</name>
    <name type="common">Barrel medic</name>
    <name type="synonym">Medicago tribuloides</name>
    <dbReference type="NCBI Taxonomy" id="3880"/>
    <lineage>
        <taxon>Eukaryota</taxon>
        <taxon>Viridiplantae</taxon>
        <taxon>Streptophyta</taxon>
        <taxon>Embryophyta</taxon>
        <taxon>Tracheophyta</taxon>
        <taxon>Spermatophyta</taxon>
        <taxon>Magnoliopsida</taxon>
        <taxon>eudicotyledons</taxon>
        <taxon>Gunneridae</taxon>
        <taxon>Pentapetalae</taxon>
        <taxon>rosids</taxon>
        <taxon>fabids</taxon>
        <taxon>Fabales</taxon>
        <taxon>Fabaceae</taxon>
        <taxon>Papilionoideae</taxon>
        <taxon>50 kb inversion clade</taxon>
        <taxon>NPAAA clade</taxon>
        <taxon>Hologalegina</taxon>
        <taxon>IRL clade</taxon>
        <taxon>Trifolieae</taxon>
        <taxon>Medicago</taxon>
    </lineage>
</organism>
<keyword evidence="10 13" id="KW-0472">Membrane</keyword>
<dbReference type="EMBL" id="PSQE01000001">
    <property type="protein sequence ID" value="RHN77806.1"/>
    <property type="molecule type" value="Genomic_DNA"/>
</dbReference>
<dbReference type="OrthoDB" id="547665at2759"/>
<evidence type="ECO:0000256" key="9">
    <source>
        <dbReference type="ARBA" id="ARBA00022989"/>
    </source>
</evidence>
<evidence type="ECO:0000256" key="3">
    <source>
        <dbReference type="ARBA" id="ARBA00022679"/>
    </source>
</evidence>
<evidence type="ECO:0000256" key="12">
    <source>
        <dbReference type="PROSITE-ProRule" id="PRU10141"/>
    </source>
</evidence>
<evidence type="ECO:0000313" key="16">
    <source>
        <dbReference type="EMBL" id="KEH40391.1"/>
    </source>
</evidence>
<dbReference type="EnsemblPlants" id="KEH40391">
    <property type="protein sequence ID" value="KEH40391"/>
    <property type="gene ID" value="MTR_1g028220"/>
</dbReference>
<dbReference type="SUPFAM" id="SSF56112">
    <property type="entry name" value="Protein kinase-like (PK-like)"/>
    <property type="match status" value="1"/>
</dbReference>
<evidence type="ECO:0000256" key="14">
    <source>
        <dbReference type="SAM" id="SignalP"/>
    </source>
</evidence>
<accession>A0A072VFP5</accession>
<dbReference type="AlphaFoldDB" id="A0A072VFP5"/>
<dbReference type="Pfam" id="PF07714">
    <property type="entry name" value="PK_Tyr_Ser-Thr"/>
    <property type="match status" value="1"/>
</dbReference>
<feature type="transmembrane region" description="Helical" evidence="13">
    <location>
        <begin position="197"/>
        <end position="220"/>
    </location>
</feature>
<evidence type="ECO:0000256" key="8">
    <source>
        <dbReference type="ARBA" id="ARBA00022840"/>
    </source>
</evidence>
<dbReference type="GO" id="GO:0004674">
    <property type="term" value="F:protein serine/threonine kinase activity"/>
    <property type="evidence" value="ECO:0007669"/>
    <property type="project" value="UniProtKB-KW"/>
</dbReference>
<feature type="chain" id="PRO_5014500592" evidence="14">
    <location>
        <begin position="22"/>
        <end position="574"/>
    </location>
</feature>
<keyword evidence="2" id="KW-0723">Serine/threonine-protein kinase</keyword>
<evidence type="ECO:0000256" key="1">
    <source>
        <dbReference type="ARBA" id="ARBA00004479"/>
    </source>
</evidence>
<proteinExistence type="predicted"/>
<evidence type="ECO:0000256" key="10">
    <source>
        <dbReference type="ARBA" id="ARBA00023136"/>
    </source>
</evidence>
<dbReference type="GO" id="GO:0016020">
    <property type="term" value="C:membrane"/>
    <property type="evidence" value="ECO:0007669"/>
    <property type="project" value="UniProtKB-SubCell"/>
</dbReference>
<feature type="signal peptide" evidence="14">
    <location>
        <begin position="1"/>
        <end position="21"/>
    </location>
</feature>
<dbReference type="KEGG" id="mtr:25482347"/>
<dbReference type="HOGENOM" id="CLU_000288_115_0_1"/>